<evidence type="ECO:0000256" key="4">
    <source>
        <dbReference type="ARBA" id="ARBA00022737"/>
    </source>
</evidence>
<name>G3Q5A1_GASAC</name>
<dbReference type="Ensembl" id="ENSGACT00000025106.1">
    <property type="protein sequence ID" value="ENSGACP00000025057.1"/>
    <property type="gene ID" value="ENSGACG00000018946.3"/>
</dbReference>
<keyword evidence="6" id="KW-0472">Membrane</keyword>
<dbReference type="AlphaFoldDB" id="G3Q5A1"/>
<dbReference type="GO" id="GO:0005886">
    <property type="term" value="C:plasma membrane"/>
    <property type="evidence" value="ECO:0007669"/>
    <property type="project" value="TreeGrafter"/>
</dbReference>
<dbReference type="Bgee" id="ENSGACG00000018946">
    <property type="expression patterns" value="Expressed in liver and 3 other cell types or tissues"/>
</dbReference>
<evidence type="ECO:0000256" key="6">
    <source>
        <dbReference type="ARBA" id="ARBA00023136"/>
    </source>
</evidence>
<dbReference type="SMART" id="SM00089">
    <property type="entry name" value="PKD"/>
    <property type="match status" value="3"/>
</dbReference>
<dbReference type="InterPro" id="IPR000601">
    <property type="entry name" value="PKD_dom"/>
</dbReference>
<dbReference type="SUPFAM" id="SSF49299">
    <property type="entry name" value="PKD domain"/>
    <property type="match status" value="3"/>
</dbReference>
<reference evidence="9" key="2">
    <citation type="submission" date="2024-04" db="UniProtKB">
        <authorList>
            <consortium name="Ensembl"/>
        </authorList>
    </citation>
    <scope>IDENTIFICATION</scope>
</reference>
<proteinExistence type="inferred from homology"/>
<dbReference type="InterPro" id="IPR022409">
    <property type="entry name" value="PKD/Chitinase_dom"/>
</dbReference>
<feature type="domain" description="PKD" evidence="7">
    <location>
        <begin position="322"/>
        <end position="371"/>
    </location>
</feature>
<sequence length="1088" mass="119701">MSPGLKLVTVEVFNEVSSKVESKIVSVQEVISGLRFNATNVTKQGYVATGDSVSLQGEVLTGTNVTWTWQFKGRTEMGRNTSIVFQEAKTATVTVNATNDINGQVVSREFFVQDKIKGLELRASKKFAAVGEKVNLTVLMAAGSDVSLILNISGDTTVTLQPNQTYSHTFTRVATHMVNLTAQNQVSLIKWHLQVEVMEPVQGLSIQGSSDAIPVGVRRLFAANILTGKPVRFLWTFDLHHHAMTMHMTKEVFYTPEEPGLLTIYLKALNTLHSQNVTKYIMVQNQLSAAVLHAAPVDTFINKTVTLIAHITPRSNSVTCLWDFGDSSTPLHTNTTTVGYEYSHPGQYSVQVNCSNLVSWVLAQVEISISVLECEEPEVQVVQAPRLAIWRSQPTLVEASVDLKGCLHYGAQYLWQILATPSCDNDEGPIRLPVEVDVRRLQLSLPKMALAAGNYSLVFSMSYEGVPLRKAACLQLSVMATRLMPIIEGGTYRVWSRTQDLKLSAVQSYDPNMDPDRQSLLHYHWECQGTSKGAEHCSSLNFGLGTSDPVLGISGSELEAGVEYTFRLTISKDGMPPGSTTQTVLVESGHIPMVSLECVSCKAQSFYEVSQNSYVYLKGTCENCHGFRRGRWSAMTLENQTLVLDSSSTTTESDGMDLVLRQGVLLNGESYNFTLHVTDESLDGDGAASITLHSNMPPAGGECHLRGGGEAGMEYGKDGEGWRIRTLLDRVHFNCSGYSDLGVSETPLLYSLLVTRCRDDYCEEFCVYKGSSPEHSAFLPPGFSSVQNRVAVSIRVEDHQGAAITALNKSIEVVLPEAPREYKSLPHWLSELTDSKLKKLLEQGDSQRVRELSLALITVLNEYELTRHSQNERGYRVRIRSNITRALTALDLITVNDIQQTSAALAQCTAMSREFICEECQNSTLNKLESMLEILQTDTKQGTVTPTEIADNILNIMGDLIHQPSAAVSGDQQGALPLEPPPPSRVAAKAYSLSSVLMRILMHARVLNEEPLVLRGAEIAATGKLADPQSLLCYHDHNSPECKRFSIPRAFNYSLGRAAAGNSIMQLLFQVESNPFPFNFVANYTVST</sequence>
<keyword evidence="4" id="KW-0677">Repeat</keyword>
<dbReference type="Pfam" id="PF02010">
    <property type="entry name" value="REJ"/>
    <property type="match status" value="1"/>
</dbReference>
<dbReference type="PANTHER" id="PTHR46730:SF3">
    <property type="entry name" value="POLYCYSTIN-1"/>
    <property type="match status" value="1"/>
</dbReference>
<evidence type="ECO:0000256" key="1">
    <source>
        <dbReference type="ARBA" id="ARBA00004141"/>
    </source>
</evidence>
<dbReference type="InterPro" id="IPR013783">
    <property type="entry name" value="Ig-like_fold"/>
</dbReference>
<dbReference type="Gene3D" id="2.60.40.10">
    <property type="entry name" value="Immunoglobulins"/>
    <property type="match status" value="1"/>
</dbReference>
<dbReference type="PANTHER" id="PTHR46730">
    <property type="entry name" value="POLYCYSTIN-1"/>
    <property type="match status" value="1"/>
</dbReference>
<dbReference type="CDD" id="cd00146">
    <property type="entry name" value="PKD"/>
    <property type="match status" value="2"/>
</dbReference>
<dbReference type="GO" id="GO:0006816">
    <property type="term" value="P:calcium ion transport"/>
    <property type="evidence" value="ECO:0007669"/>
    <property type="project" value="TreeGrafter"/>
</dbReference>
<dbReference type="PROSITE" id="PS51111">
    <property type="entry name" value="REJ"/>
    <property type="match status" value="1"/>
</dbReference>
<evidence type="ECO:0000256" key="2">
    <source>
        <dbReference type="ARBA" id="ARBA00007200"/>
    </source>
</evidence>
<evidence type="ECO:0000256" key="3">
    <source>
        <dbReference type="ARBA" id="ARBA00022692"/>
    </source>
</evidence>
<dbReference type="InterPro" id="IPR014010">
    <property type="entry name" value="REJ_dom"/>
</dbReference>
<dbReference type="PROSITE" id="PS50093">
    <property type="entry name" value="PKD"/>
    <property type="match status" value="1"/>
</dbReference>
<comment type="subcellular location">
    <subcellularLocation>
        <location evidence="1">Membrane</location>
        <topology evidence="1">Multi-pass membrane protein</topology>
    </subcellularLocation>
</comment>
<accession>G3Q5A1</accession>
<dbReference type="GO" id="GO:0005261">
    <property type="term" value="F:monoatomic cation channel activity"/>
    <property type="evidence" value="ECO:0007669"/>
    <property type="project" value="TreeGrafter"/>
</dbReference>
<keyword evidence="5" id="KW-1133">Transmembrane helix</keyword>
<dbReference type="InterPro" id="IPR002859">
    <property type="entry name" value="PKD/REJ-like"/>
</dbReference>
<protein>
    <submittedName>
        <fullName evidence="9">Polycystic kidney disease 1a</fullName>
    </submittedName>
</protein>
<keyword evidence="3" id="KW-0812">Transmembrane</keyword>
<reference evidence="9" key="1">
    <citation type="submission" date="2006-01" db="EMBL/GenBank/DDBJ databases">
        <authorList>
            <person name="Lindblad-Toh K."/>
            <person name="Mauceli E."/>
            <person name="Grabherr M."/>
            <person name="Chang J.L."/>
            <person name="Lander E.S."/>
        </authorList>
    </citation>
    <scope>NUCLEOTIDE SEQUENCE [LARGE SCALE GENOMIC DNA]</scope>
</reference>
<evidence type="ECO:0000256" key="5">
    <source>
        <dbReference type="ARBA" id="ARBA00022989"/>
    </source>
</evidence>
<dbReference type="Pfam" id="PF00801">
    <property type="entry name" value="PKD"/>
    <property type="match status" value="3"/>
</dbReference>
<dbReference type="InterPro" id="IPR035986">
    <property type="entry name" value="PKD_dom_sf"/>
</dbReference>
<feature type="domain" description="REJ" evidence="8">
    <location>
        <begin position="374"/>
        <end position="1074"/>
    </location>
</feature>
<evidence type="ECO:0000313" key="9">
    <source>
        <dbReference type="Ensembl" id="ENSGACP00000025057.1"/>
    </source>
</evidence>
<comment type="similarity">
    <text evidence="2">Belongs to the polycystin family.</text>
</comment>
<evidence type="ECO:0000259" key="8">
    <source>
        <dbReference type="PROSITE" id="PS51111"/>
    </source>
</evidence>
<organism evidence="9">
    <name type="scientific">Gasterosteus aculeatus</name>
    <name type="common">Three-spined stickleback</name>
    <dbReference type="NCBI Taxonomy" id="69293"/>
    <lineage>
        <taxon>Eukaryota</taxon>
        <taxon>Metazoa</taxon>
        <taxon>Chordata</taxon>
        <taxon>Craniata</taxon>
        <taxon>Vertebrata</taxon>
        <taxon>Euteleostomi</taxon>
        <taxon>Actinopterygii</taxon>
        <taxon>Neopterygii</taxon>
        <taxon>Teleostei</taxon>
        <taxon>Neoteleostei</taxon>
        <taxon>Acanthomorphata</taxon>
        <taxon>Eupercaria</taxon>
        <taxon>Perciformes</taxon>
        <taxon>Cottioidei</taxon>
        <taxon>Gasterosteales</taxon>
        <taxon>Gasterosteidae</taxon>
        <taxon>Gasterosteus</taxon>
    </lineage>
</organism>
<evidence type="ECO:0000259" key="7">
    <source>
        <dbReference type="PROSITE" id="PS50093"/>
    </source>
</evidence>